<organism evidence="4 5">
    <name type="scientific">Lachnoanaerobaculum saburreum DSM 3986</name>
    <dbReference type="NCBI Taxonomy" id="887325"/>
    <lineage>
        <taxon>Bacteria</taxon>
        <taxon>Bacillati</taxon>
        <taxon>Bacillota</taxon>
        <taxon>Clostridia</taxon>
        <taxon>Lachnospirales</taxon>
        <taxon>Lachnospiraceae</taxon>
        <taxon>Lachnoanaerobaculum</taxon>
    </lineage>
</organism>
<dbReference type="AlphaFoldDB" id="E6LPB4"/>
<evidence type="ECO:0000256" key="3">
    <source>
        <dbReference type="ARBA" id="ARBA00023002"/>
    </source>
</evidence>
<proteinExistence type="predicted"/>
<protein>
    <submittedName>
        <fullName evidence="4">Precorrin-6A reductase</fullName>
        <ecNumber evidence="4">1.3.1.54</ecNumber>
    </submittedName>
</protein>
<dbReference type="eggNOG" id="COG2099">
    <property type="taxonomic scope" value="Bacteria"/>
</dbReference>
<accession>E6LPB4</accession>
<dbReference type="NCBIfam" id="TIGR00715">
    <property type="entry name" value="precor6x_red"/>
    <property type="match status" value="1"/>
</dbReference>
<evidence type="ECO:0000313" key="5">
    <source>
        <dbReference type="Proteomes" id="UP000003434"/>
    </source>
</evidence>
<dbReference type="InterPro" id="IPR003723">
    <property type="entry name" value="Precorrin-6x_reduct"/>
</dbReference>
<evidence type="ECO:0000313" key="4">
    <source>
        <dbReference type="EMBL" id="EFU76309.1"/>
    </source>
</evidence>
<evidence type="ECO:0000256" key="2">
    <source>
        <dbReference type="ARBA" id="ARBA00022573"/>
    </source>
</evidence>
<dbReference type="UniPathway" id="UPA00148"/>
<dbReference type="RefSeq" id="WP_008751564.1">
    <property type="nucleotide sequence ID" value="NZ_GL622296.1"/>
</dbReference>
<keyword evidence="2" id="KW-0169">Cobalamin biosynthesis</keyword>
<dbReference type="Proteomes" id="UP000003434">
    <property type="component" value="Unassembled WGS sequence"/>
</dbReference>
<keyword evidence="3 4" id="KW-0560">Oxidoreductase</keyword>
<dbReference type="HOGENOM" id="CLU_068627_0_0_9"/>
<dbReference type="PANTHER" id="PTHR36925">
    <property type="entry name" value="COBALT-PRECORRIN-6A REDUCTASE"/>
    <property type="match status" value="1"/>
</dbReference>
<name>E6LPB4_9FIRM</name>
<dbReference type="EMBL" id="AEPW01000076">
    <property type="protein sequence ID" value="EFU76309.1"/>
    <property type="molecule type" value="Genomic_DNA"/>
</dbReference>
<dbReference type="PANTHER" id="PTHR36925:SF1">
    <property type="entry name" value="COBALT-PRECORRIN-6A REDUCTASE"/>
    <property type="match status" value="1"/>
</dbReference>
<dbReference type="Pfam" id="PF02571">
    <property type="entry name" value="CbiJ"/>
    <property type="match status" value="1"/>
</dbReference>
<evidence type="ECO:0000256" key="1">
    <source>
        <dbReference type="ARBA" id="ARBA00004953"/>
    </source>
</evidence>
<dbReference type="GO" id="GO:0009236">
    <property type="term" value="P:cobalamin biosynthetic process"/>
    <property type="evidence" value="ECO:0007669"/>
    <property type="project" value="UniProtKB-UniPathway"/>
</dbReference>
<dbReference type="PROSITE" id="PS51014">
    <property type="entry name" value="COBK_CBIJ"/>
    <property type="match status" value="1"/>
</dbReference>
<comment type="caution">
    <text evidence="4">The sequence shown here is derived from an EMBL/GenBank/DDBJ whole genome shotgun (WGS) entry which is preliminary data.</text>
</comment>
<comment type="pathway">
    <text evidence="1">Cofactor biosynthesis; adenosylcobalamin biosynthesis.</text>
</comment>
<sequence>MNKILIFGGTTEGRELASVCDKLKLSTILCVATGYGKEVLPKFQYVNISDKRLNVDEIVHLIEQNQITCIIDATHPYAYEISKNILSAIKMLTKEVIFFRIKRETADLNIGYSLEFDSNIKAADYLLKTEGNILLTTGSKDIVQFCELSNRIFARVLPSIDSINTCINAGIQSKNIIAMQGPFSKNLNEAIIKEFHCKYLVTKVSGKSGGFDEKIKACENTGCIPVIILPQSEVVGISLEECIQNIKNL</sequence>
<dbReference type="GO" id="GO:0016994">
    <property type="term" value="F:precorrin-6A reductase activity"/>
    <property type="evidence" value="ECO:0007669"/>
    <property type="project" value="UniProtKB-EC"/>
</dbReference>
<dbReference type="EC" id="1.3.1.54" evidence="4"/>
<gene>
    <name evidence="4" type="primary">cobK</name>
    <name evidence="4" type="ORF">HMPREF0381_1799</name>
</gene>
<reference evidence="4 5" key="1">
    <citation type="submission" date="2010-12" db="EMBL/GenBank/DDBJ databases">
        <authorList>
            <person name="Muzny D."/>
            <person name="Qin X."/>
            <person name="Deng J."/>
            <person name="Jiang H."/>
            <person name="Liu Y."/>
            <person name="Qu J."/>
            <person name="Song X.-Z."/>
            <person name="Zhang L."/>
            <person name="Thornton R."/>
            <person name="Coyle M."/>
            <person name="Francisco L."/>
            <person name="Jackson L."/>
            <person name="Javaid M."/>
            <person name="Korchina V."/>
            <person name="Kovar C."/>
            <person name="Mata R."/>
            <person name="Mathew T."/>
            <person name="Ngo R."/>
            <person name="Nguyen L."/>
            <person name="Nguyen N."/>
            <person name="Okwuonu G."/>
            <person name="Ongeri F."/>
            <person name="Pham C."/>
            <person name="Simmons D."/>
            <person name="Wilczek-Boney K."/>
            <person name="Hale W."/>
            <person name="Jakkamsetti A."/>
            <person name="Pham P."/>
            <person name="Ruth R."/>
            <person name="San Lucas F."/>
            <person name="Warren J."/>
            <person name="Zhang J."/>
            <person name="Zhao Z."/>
            <person name="Zhou C."/>
            <person name="Zhu D."/>
            <person name="Lee S."/>
            <person name="Bess C."/>
            <person name="Blankenburg K."/>
            <person name="Forbes L."/>
            <person name="Fu Q."/>
            <person name="Gubbala S."/>
            <person name="Hirani K."/>
            <person name="Jayaseelan J.C."/>
            <person name="Lara F."/>
            <person name="Munidasa M."/>
            <person name="Palculict T."/>
            <person name="Patil S."/>
            <person name="Pu L.-L."/>
            <person name="Saada N."/>
            <person name="Tang L."/>
            <person name="Weissenberger G."/>
            <person name="Zhu Y."/>
            <person name="Hemphill L."/>
            <person name="Shang Y."/>
            <person name="Youmans B."/>
            <person name="Ayvaz T."/>
            <person name="Ross M."/>
            <person name="Santibanez J."/>
            <person name="Aqrawi P."/>
            <person name="Gross S."/>
            <person name="Joshi V."/>
            <person name="Fowler G."/>
            <person name="Nazareth L."/>
            <person name="Reid J."/>
            <person name="Worley K."/>
            <person name="Petrosino J."/>
            <person name="Highlander S."/>
            <person name="Gibbs R."/>
        </authorList>
    </citation>
    <scope>NUCLEOTIDE SEQUENCE [LARGE SCALE GENOMIC DNA]</scope>
    <source>
        <strain evidence="4 5">DSM 3986</strain>
    </source>
</reference>